<organism evidence="1 2">
    <name type="scientific">Flavobacterium cyanobacteriorum</name>
    <dbReference type="NCBI Taxonomy" id="2022802"/>
    <lineage>
        <taxon>Bacteria</taxon>
        <taxon>Pseudomonadati</taxon>
        <taxon>Bacteroidota</taxon>
        <taxon>Flavobacteriia</taxon>
        <taxon>Flavobacteriales</taxon>
        <taxon>Flavobacteriaceae</taxon>
        <taxon>Flavobacterium</taxon>
    </lineage>
</organism>
<evidence type="ECO:0000313" key="1">
    <source>
        <dbReference type="EMBL" id="OYQ46330.1"/>
    </source>
</evidence>
<dbReference type="OrthoDB" id="1099259at2"/>
<comment type="caution">
    <text evidence="1">The sequence shown here is derived from an EMBL/GenBank/DDBJ whole genome shotgun (WGS) entry which is preliminary data.</text>
</comment>
<gene>
    <name evidence="1" type="ORF">CHU92_01520</name>
</gene>
<dbReference type="AlphaFoldDB" id="A0A255ZZU3"/>
<protein>
    <submittedName>
        <fullName evidence="1">Uncharacterized protein</fullName>
    </submittedName>
</protein>
<dbReference type="RefSeq" id="WP_094411902.1">
    <property type="nucleotide sequence ID" value="NZ_NOXV01000121.1"/>
</dbReference>
<sequence>MELPKFLLADNTDFPEDIFIIHLDYPRFIINLKDDEVEFLEEPEDLDENELNAEMEALIEQANTFYDREMERYEQG</sequence>
<dbReference type="Proteomes" id="UP000216605">
    <property type="component" value="Unassembled WGS sequence"/>
</dbReference>
<keyword evidence="2" id="KW-1185">Reference proteome</keyword>
<reference evidence="1 2" key="1">
    <citation type="submission" date="2017-07" db="EMBL/GenBank/DDBJ databases">
        <title>Flavobacterium cyanobacteriorum sp. nov., isolated from cyanobacterial aggregates in a eutrophic lake.</title>
        <authorList>
            <person name="Cai H."/>
        </authorList>
    </citation>
    <scope>NUCLEOTIDE SEQUENCE [LARGE SCALE GENOMIC DNA]</scope>
    <source>
        <strain evidence="1 2">TH021</strain>
    </source>
</reference>
<dbReference type="EMBL" id="NOXV01000121">
    <property type="protein sequence ID" value="OYQ46330.1"/>
    <property type="molecule type" value="Genomic_DNA"/>
</dbReference>
<evidence type="ECO:0000313" key="2">
    <source>
        <dbReference type="Proteomes" id="UP000216605"/>
    </source>
</evidence>
<proteinExistence type="predicted"/>
<name>A0A255ZZU3_9FLAO</name>
<accession>A0A255ZZU3</accession>